<comment type="caution">
    <text evidence="2">The sequence shown here is derived from an EMBL/GenBank/DDBJ whole genome shotgun (WGS) entry which is preliminary data.</text>
</comment>
<keyword evidence="3" id="KW-1185">Reference proteome</keyword>
<evidence type="ECO:0000313" key="2">
    <source>
        <dbReference type="EMBL" id="KAG1763505.1"/>
    </source>
</evidence>
<evidence type="ECO:0000256" key="1">
    <source>
        <dbReference type="SAM" id="Phobius"/>
    </source>
</evidence>
<dbReference type="EMBL" id="JABBWD010000160">
    <property type="protein sequence ID" value="KAG1763505.1"/>
    <property type="molecule type" value="Genomic_DNA"/>
</dbReference>
<evidence type="ECO:0000313" key="3">
    <source>
        <dbReference type="Proteomes" id="UP000714275"/>
    </source>
</evidence>
<proteinExistence type="predicted"/>
<accession>A0A9P7CVP3</accession>
<reference evidence="2" key="1">
    <citation type="journal article" date="2020" name="New Phytol.">
        <title>Comparative genomics reveals dynamic genome evolution in host specialist ectomycorrhizal fungi.</title>
        <authorList>
            <person name="Lofgren L.A."/>
            <person name="Nguyen N.H."/>
            <person name="Vilgalys R."/>
            <person name="Ruytinx J."/>
            <person name="Liao H.L."/>
            <person name="Branco S."/>
            <person name="Kuo A."/>
            <person name="LaButti K."/>
            <person name="Lipzen A."/>
            <person name="Andreopoulos W."/>
            <person name="Pangilinan J."/>
            <person name="Riley R."/>
            <person name="Hundley H."/>
            <person name="Na H."/>
            <person name="Barry K."/>
            <person name="Grigoriev I.V."/>
            <person name="Stajich J.E."/>
            <person name="Kennedy P.G."/>
        </authorList>
    </citation>
    <scope>NUCLEOTIDE SEQUENCE</scope>
    <source>
        <strain evidence="2">DOB743</strain>
    </source>
</reference>
<feature type="transmembrane region" description="Helical" evidence="1">
    <location>
        <begin position="62"/>
        <end position="83"/>
    </location>
</feature>
<name>A0A9P7CVP3_9AGAM</name>
<feature type="transmembrane region" description="Helical" evidence="1">
    <location>
        <begin position="21"/>
        <end position="42"/>
    </location>
</feature>
<keyword evidence="1" id="KW-0472">Membrane</keyword>
<dbReference type="AlphaFoldDB" id="A0A9P7CVP3"/>
<organism evidence="2 3">
    <name type="scientific">Suillus placidus</name>
    <dbReference type="NCBI Taxonomy" id="48579"/>
    <lineage>
        <taxon>Eukaryota</taxon>
        <taxon>Fungi</taxon>
        <taxon>Dikarya</taxon>
        <taxon>Basidiomycota</taxon>
        <taxon>Agaricomycotina</taxon>
        <taxon>Agaricomycetes</taxon>
        <taxon>Agaricomycetidae</taxon>
        <taxon>Boletales</taxon>
        <taxon>Suillineae</taxon>
        <taxon>Suillaceae</taxon>
        <taxon>Suillus</taxon>
    </lineage>
</organism>
<sequence length="115" mass="12834">MKSRTQSFAHRNRLIWRRVKAILEALILFSLPTGYLAFYNTVNHSTVPLKSLGPYSITPNHFEPVNSAITMLKIALVTLALSVSDILSEQVRRILPCTYSKGDTTGASLANQCHF</sequence>
<gene>
    <name evidence="2" type="ORF">EV702DRAFT_181671</name>
</gene>
<dbReference type="Proteomes" id="UP000714275">
    <property type="component" value="Unassembled WGS sequence"/>
</dbReference>
<keyword evidence="1" id="KW-0812">Transmembrane</keyword>
<keyword evidence="1" id="KW-1133">Transmembrane helix</keyword>
<protein>
    <submittedName>
        <fullName evidence="2">Uncharacterized protein</fullName>
    </submittedName>
</protein>